<reference evidence="1" key="1">
    <citation type="journal article" date="2022" name="bioRxiv">
        <title>Sequencing and chromosome-scale assembly of the giantPleurodeles waltlgenome.</title>
        <authorList>
            <person name="Brown T."/>
            <person name="Elewa A."/>
            <person name="Iarovenko S."/>
            <person name="Subramanian E."/>
            <person name="Araus A.J."/>
            <person name="Petzold A."/>
            <person name="Susuki M."/>
            <person name="Suzuki K.-i.T."/>
            <person name="Hayashi T."/>
            <person name="Toyoda A."/>
            <person name="Oliveira C."/>
            <person name="Osipova E."/>
            <person name="Leigh N.D."/>
            <person name="Simon A."/>
            <person name="Yun M.H."/>
        </authorList>
    </citation>
    <scope>NUCLEOTIDE SEQUENCE</scope>
    <source>
        <strain evidence="1">20211129_DDA</strain>
        <tissue evidence="1">Liver</tissue>
    </source>
</reference>
<comment type="caution">
    <text evidence="1">The sequence shown here is derived from an EMBL/GenBank/DDBJ whole genome shotgun (WGS) entry which is preliminary data.</text>
</comment>
<sequence length="115" mass="12553">MCFLACPWGMTRQSQSDRAPLGPPGLQALWIVPLGHQLELLLDAFPTGLGISSEEGAVLSQACHCEARHLPELQRTKGPQGASLSEYSILQVRSGRLLENFWETSGKHSSRVEGQ</sequence>
<dbReference type="Proteomes" id="UP001066276">
    <property type="component" value="Chromosome 1_1"/>
</dbReference>
<accession>A0AAV7WHD4</accession>
<proteinExistence type="predicted"/>
<dbReference type="AlphaFoldDB" id="A0AAV7WHD4"/>
<evidence type="ECO:0000313" key="2">
    <source>
        <dbReference type="Proteomes" id="UP001066276"/>
    </source>
</evidence>
<protein>
    <submittedName>
        <fullName evidence="1">Uncharacterized protein</fullName>
    </submittedName>
</protein>
<keyword evidence="2" id="KW-1185">Reference proteome</keyword>
<name>A0AAV7WHD4_PLEWA</name>
<evidence type="ECO:0000313" key="1">
    <source>
        <dbReference type="EMBL" id="KAJ1213468.1"/>
    </source>
</evidence>
<gene>
    <name evidence="1" type="ORF">NDU88_001105</name>
</gene>
<dbReference type="EMBL" id="JANPWB010000001">
    <property type="protein sequence ID" value="KAJ1213468.1"/>
    <property type="molecule type" value="Genomic_DNA"/>
</dbReference>
<organism evidence="1 2">
    <name type="scientific">Pleurodeles waltl</name>
    <name type="common">Iberian ribbed newt</name>
    <dbReference type="NCBI Taxonomy" id="8319"/>
    <lineage>
        <taxon>Eukaryota</taxon>
        <taxon>Metazoa</taxon>
        <taxon>Chordata</taxon>
        <taxon>Craniata</taxon>
        <taxon>Vertebrata</taxon>
        <taxon>Euteleostomi</taxon>
        <taxon>Amphibia</taxon>
        <taxon>Batrachia</taxon>
        <taxon>Caudata</taxon>
        <taxon>Salamandroidea</taxon>
        <taxon>Salamandridae</taxon>
        <taxon>Pleurodelinae</taxon>
        <taxon>Pleurodeles</taxon>
    </lineage>
</organism>